<dbReference type="Proteomes" id="UP000806378">
    <property type="component" value="Unassembled WGS sequence"/>
</dbReference>
<sequence length="55" mass="6189">MLHPLMAESSLPLGALVYFLSFGPSHNTVMVTKSQPCYIKVNLVFLLVRDRLIKV</sequence>
<dbReference type="AlphaFoldDB" id="A0A8T0CRA8"/>
<dbReference type="Gramene" id="rna-gnl|WGS:JABURB|Cocit.L0339.1">
    <property type="protein sequence ID" value="cds-KAF7849734.1"/>
    <property type="gene ID" value="gene-BT93_L0339"/>
</dbReference>
<name>A0A8T0CRA8_CORYI</name>
<keyword evidence="2" id="KW-1185">Reference proteome</keyword>
<evidence type="ECO:0000313" key="1">
    <source>
        <dbReference type="EMBL" id="KAF7849734.1"/>
    </source>
</evidence>
<accession>A0A8T0CRA8</accession>
<proteinExistence type="predicted"/>
<protein>
    <submittedName>
        <fullName evidence="1">Uncharacterized protein</fullName>
    </submittedName>
</protein>
<evidence type="ECO:0000313" key="2">
    <source>
        <dbReference type="Proteomes" id="UP000806378"/>
    </source>
</evidence>
<gene>
    <name evidence="1" type="ORF">BT93_L0339</name>
</gene>
<reference evidence="1" key="1">
    <citation type="submission" date="2020-05" db="EMBL/GenBank/DDBJ databases">
        <title>WGS assembly of Corymbia citriodora subspecies variegata.</title>
        <authorList>
            <person name="Barry K."/>
            <person name="Hundley H."/>
            <person name="Shu S."/>
            <person name="Jenkins J."/>
            <person name="Grimwood J."/>
            <person name="Baten A."/>
        </authorList>
    </citation>
    <scope>NUCLEOTIDE SEQUENCE</scope>
    <source>
        <strain evidence="1">CV2-018</strain>
    </source>
</reference>
<comment type="caution">
    <text evidence="1">The sequence shown here is derived from an EMBL/GenBank/DDBJ whole genome shotgun (WGS) entry which is preliminary data.</text>
</comment>
<organism evidence="1 2">
    <name type="scientific">Corymbia citriodora subsp. variegata</name>
    <dbReference type="NCBI Taxonomy" id="360336"/>
    <lineage>
        <taxon>Eukaryota</taxon>
        <taxon>Viridiplantae</taxon>
        <taxon>Streptophyta</taxon>
        <taxon>Embryophyta</taxon>
        <taxon>Tracheophyta</taxon>
        <taxon>Spermatophyta</taxon>
        <taxon>Magnoliopsida</taxon>
        <taxon>eudicotyledons</taxon>
        <taxon>Gunneridae</taxon>
        <taxon>Pentapetalae</taxon>
        <taxon>rosids</taxon>
        <taxon>malvids</taxon>
        <taxon>Myrtales</taxon>
        <taxon>Myrtaceae</taxon>
        <taxon>Myrtoideae</taxon>
        <taxon>Eucalypteae</taxon>
        <taxon>Corymbia</taxon>
    </lineage>
</organism>
<dbReference type="EMBL" id="MU089710">
    <property type="protein sequence ID" value="KAF7849734.1"/>
    <property type="molecule type" value="Genomic_DNA"/>
</dbReference>